<feature type="region of interest" description="Disordered" evidence="1">
    <location>
        <begin position="236"/>
        <end position="264"/>
    </location>
</feature>
<keyword evidence="2" id="KW-0812">Transmembrane</keyword>
<dbReference type="GeneID" id="76149043"/>
<dbReference type="GO" id="GO:0005938">
    <property type="term" value="C:cell cortex"/>
    <property type="evidence" value="ECO:0007669"/>
    <property type="project" value="TreeGrafter"/>
</dbReference>
<keyword evidence="2" id="KW-0472">Membrane</keyword>
<dbReference type="GO" id="GO:0045121">
    <property type="term" value="C:membrane raft"/>
    <property type="evidence" value="ECO:0007669"/>
    <property type="project" value="TreeGrafter"/>
</dbReference>
<dbReference type="Pfam" id="PF06687">
    <property type="entry name" value="SUR7"/>
    <property type="match status" value="1"/>
</dbReference>
<proteinExistence type="predicted"/>
<dbReference type="InterPro" id="IPR009571">
    <property type="entry name" value="SUR7/Rim9-like_fungi"/>
</dbReference>
<evidence type="ECO:0000313" key="4">
    <source>
        <dbReference type="Proteomes" id="UP001204833"/>
    </source>
</evidence>
<keyword evidence="2" id="KW-1133">Transmembrane helix</keyword>
<feature type="transmembrane region" description="Helical" evidence="2">
    <location>
        <begin position="140"/>
        <end position="165"/>
    </location>
</feature>
<reference evidence="3 4" key="1">
    <citation type="journal article" date="2022" name="DNA Res.">
        <title>Genome analysis of five recently described species of the CUG-Ser clade uncovers Candida theae as a new hybrid lineage with pathogenic potential in the Candida parapsilosis species complex.</title>
        <authorList>
            <person name="Mixao V."/>
            <person name="Del Olmo V."/>
            <person name="Hegedusova E."/>
            <person name="Saus E."/>
            <person name="Pryszcz L."/>
            <person name="Cillingova A."/>
            <person name="Nosek J."/>
            <person name="Gabaldon T."/>
        </authorList>
    </citation>
    <scope>NUCLEOTIDE SEQUENCE [LARGE SCALE GENOMIC DNA]</scope>
    <source>
        <strain evidence="3 4">CBS 12239</strain>
    </source>
</reference>
<organism evidence="3 4">
    <name type="scientific">Candida theae</name>
    <dbReference type="NCBI Taxonomy" id="1198502"/>
    <lineage>
        <taxon>Eukaryota</taxon>
        <taxon>Fungi</taxon>
        <taxon>Dikarya</taxon>
        <taxon>Ascomycota</taxon>
        <taxon>Saccharomycotina</taxon>
        <taxon>Pichiomycetes</taxon>
        <taxon>Debaryomycetaceae</taxon>
        <taxon>Candida/Lodderomyces clade</taxon>
        <taxon>Candida</taxon>
    </lineage>
</organism>
<dbReference type="GO" id="GO:0031505">
    <property type="term" value="P:fungal-type cell wall organization"/>
    <property type="evidence" value="ECO:0007669"/>
    <property type="project" value="TreeGrafter"/>
</dbReference>
<protein>
    <submittedName>
        <fullName evidence="3">SUR7</fullName>
    </submittedName>
</protein>
<evidence type="ECO:0000313" key="3">
    <source>
        <dbReference type="EMBL" id="KAI5964492.1"/>
    </source>
</evidence>
<dbReference type="Gene3D" id="1.20.140.150">
    <property type="match status" value="1"/>
</dbReference>
<dbReference type="GO" id="GO:0032185">
    <property type="term" value="P:septin cytoskeleton organization"/>
    <property type="evidence" value="ECO:0007669"/>
    <property type="project" value="TreeGrafter"/>
</dbReference>
<keyword evidence="4" id="KW-1185">Reference proteome</keyword>
<evidence type="ECO:0000256" key="2">
    <source>
        <dbReference type="SAM" id="Phobius"/>
    </source>
</evidence>
<dbReference type="AlphaFoldDB" id="A0AAD5G036"/>
<dbReference type="GO" id="GO:0005886">
    <property type="term" value="C:plasma membrane"/>
    <property type="evidence" value="ECO:0007669"/>
    <property type="project" value="InterPro"/>
</dbReference>
<dbReference type="RefSeq" id="XP_051610499.1">
    <property type="nucleotide sequence ID" value="XM_051755510.1"/>
</dbReference>
<dbReference type="PANTHER" id="PTHR36414:SF1">
    <property type="entry name" value="PROTEIN SUR7"/>
    <property type="match status" value="1"/>
</dbReference>
<dbReference type="GO" id="GO:0006897">
    <property type="term" value="P:endocytosis"/>
    <property type="evidence" value="ECO:0007669"/>
    <property type="project" value="TreeGrafter"/>
</dbReference>
<name>A0AAD5G036_9ASCO</name>
<dbReference type="PANTHER" id="PTHR36414">
    <property type="entry name" value="PROTEIN SUR7"/>
    <property type="match status" value="1"/>
</dbReference>
<evidence type="ECO:0000256" key="1">
    <source>
        <dbReference type="SAM" id="MobiDB-lite"/>
    </source>
</evidence>
<dbReference type="Proteomes" id="UP001204833">
    <property type="component" value="Unassembled WGS sequence"/>
</dbReference>
<sequence>MKLIGTFFNLFFLAGACLLLIFIVLSGSSRHFPLNKFYWLEADTTNISNSPANTSAWTFWGVCDKNDYSKCLTGPAYPLSPEDNFDTTTNIPQDFLDNQSTYYYLSRFAFAFCLIALGFSGLAFIIDILGFCFTIIDKVVMFLVTAALFFAAAFASFQTAVTVLAKNAFSDAGRHATVGAKSMGIMWAAFVCLLICWGLTFAAIISNSYRKHMERVNQNKQEKEQGYGYNDDAAGAHGQQGYPKGVAASRDDSSFTRAHVRDEDEEANNGGIRFFKIKRNQKVVEDESA</sequence>
<accession>A0AAD5G036</accession>
<dbReference type="EMBL" id="JAIHNG010000047">
    <property type="protein sequence ID" value="KAI5964492.1"/>
    <property type="molecule type" value="Genomic_DNA"/>
</dbReference>
<feature type="transmembrane region" description="Helical" evidence="2">
    <location>
        <begin position="108"/>
        <end position="133"/>
    </location>
</feature>
<comment type="caution">
    <text evidence="3">The sequence shown here is derived from an EMBL/GenBank/DDBJ whole genome shotgun (WGS) entry which is preliminary data.</text>
</comment>
<feature type="compositionally biased region" description="Basic and acidic residues" evidence="1">
    <location>
        <begin position="249"/>
        <end position="262"/>
    </location>
</feature>
<feature type="transmembrane region" description="Helical" evidence="2">
    <location>
        <begin position="185"/>
        <end position="205"/>
    </location>
</feature>
<gene>
    <name evidence="3" type="ORF">KGF57_000984</name>
</gene>
<dbReference type="GO" id="GO:0030866">
    <property type="term" value="P:cortical actin cytoskeleton organization"/>
    <property type="evidence" value="ECO:0007669"/>
    <property type="project" value="TreeGrafter"/>
</dbReference>
<dbReference type="PROSITE" id="PS51257">
    <property type="entry name" value="PROKAR_LIPOPROTEIN"/>
    <property type="match status" value="1"/>
</dbReference>